<feature type="compositionally biased region" description="Basic and acidic residues" evidence="3">
    <location>
        <begin position="104"/>
        <end position="126"/>
    </location>
</feature>
<dbReference type="Proteomes" id="UP000887565">
    <property type="component" value="Unplaced"/>
</dbReference>
<feature type="compositionally biased region" description="Basic and acidic residues" evidence="3">
    <location>
        <begin position="56"/>
        <end position="73"/>
    </location>
</feature>
<reference evidence="6" key="1">
    <citation type="submission" date="2022-11" db="UniProtKB">
        <authorList>
            <consortium name="WormBaseParasite"/>
        </authorList>
    </citation>
    <scope>IDENTIFICATION</scope>
</reference>
<evidence type="ECO:0000313" key="6">
    <source>
        <dbReference type="WBParaSite" id="nRc.2.0.1.t01108-RA"/>
    </source>
</evidence>
<dbReference type="WBParaSite" id="nRc.2.0.1.t01108-RA">
    <property type="protein sequence ID" value="nRc.2.0.1.t01108-RA"/>
    <property type="gene ID" value="nRc.2.0.1.g01108"/>
</dbReference>
<feature type="coiled-coil region" evidence="2">
    <location>
        <begin position="323"/>
        <end position="353"/>
    </location>
</feature>
<dbReference type="InterPro" id="IPR009730">
    <property type="entry name" value="MFAP1_C"/>
</dbReference>
<evidence type="ECO:0000313" key="5">
    <source>
        <dbReference type="Proteomes" id="UP000887565"/>
    </source>
</evidence>
<feature type="compositionally biased region" description="Basic and acidic residues" evidence="3">
    <location>
        <begin position="202"/>
        <end position="211"/>
    </location>
</feature>
<feature type="compositionally biased region" description="Acidic residues" evidence="3">
    <location>
        <begin position="173"/>
        <end position="186"/>
    </location>
</feature>
<feature type="compositionally biased region" description="Polar residues" evidence="3">
    <location>
        <begin position="1"/>
        <end position="11"/>
    </location>
</feature>
<feature type="compositionally biased region" description="Basic and acidic residues" evidence="3">
    <location>
        <begin position="133"/>
        <end position="158"/>
    </location>
</feature>
<evidence type="ECO:0000259" key="4">
    <source>
        <dbReference type="Pfam" id="PF06991"/>
    </source>
</evidence>
<comment type="similarity">
    <text evidence="1">Belongs to the MFAP1 family.</text>
</comment>
<dbReference type="AlphaFoldDB" id="A0A915HHK0"/>
<evidence type="ECO:0000256" key="1">
    <source>
        <dbReference type="ARBA" id="ARBA00008155"/>
    </source>
</evidence>
<dbReference type="OMA" id="FHNERAG"/>
<dbReference type="Pfam" id="PF06991">
    <property type="entry name" value="MFAP1"/>
    <property type="match status" value="1"/>
</dbReference>
<feature type="compositionally biased region" description="Basic and acidic residues" evidence="3">
    <location>
        <begin position="248"/>
        <end position="277"/>
    </location>
</feature>
<feature type="compositionally biased region" description="Basic and acidic residues" evidence="3">
    <location>
        <begin position="17"/>
        <end position="28"/>
    </location>
</feature>
<proteinExistence type="inferred from homology"/>
<feature type="compositionally biased region" description="Basic residues" evidence="3">
    <location>
        <begin position="238"/>
        <end position="247"/>
    </location>
</feature>
<dbReference type="PANTHER" id="PTHR15327">
    <property type="entry name" value="MICROFIBRIL-ASSOCIATED PROTEIN"/>
    <property type="match status" value="1"/>
</dbReference>
<evidence type="ECO:0000256" key="3">
    <source>
        <dbReference type="SAM" id="MobiDB-lite"/>
    </source>
</evidence>
<feature type="region of interest" description="Disordered" evidence="3">
    <location>
        <begin position="1"/>
        <end position="189"/>
    </location>
</feature>
<name>A0A915HHK0_ROMCU</name>
<protein>
    <submittedName>
        <fullName evidence="6">Micro-fibrillar-associated protein 1 C-terminal domain-containing protein</fullName>
    </submittedName>
</protein>
<evidence type="ECO:0000256" key="2">
    <source>
        <dbReference type="SAM" id="Coils"/>
    </source>
</evidence>
<feature type="compositionally biased region" description="Acidic residues" evidence="3">
    <location>
        <begin position="212"/>
        <end position="233"/>
    </location>
</feature>
<feature type="domain" description="Micro-fibrillar-associated protein 1 C-terminal" evidence="4">
    <location>
        <begin position="228"/>
        <end position="442"/>
    </location>
</feature>
<sequence>MSHRTGIQSTAGAVPIRTEKGFTMEKVKVTRYIAGKVPDYAQNGSGSSEASDESGDEKRRPQQRDRSRGDNFRPTKKKSRAEDETSDEDEPIRITTTSSATSADHFDARDALKDARLRRLLERSRDDDSDEDDRSRRRYVVEPEILERGAAAVKKEEAASSPSTRDRRRAAESSDEAEEDDLSEEEMERRRALIRAKLAAKEKEELMVKADESEDEEYEDEETEYEESESEDDELHRLKPVFVKKKDRVTLTDNEKEQQKQRERELRKKYEAEERKRQSAKLVESLVKLEMEIERKKQDDDYVDLNSVLTDDENEELAYEAWKVRELKRIKRAKEEKEQVEKEKAEIAKVHSMTEDERRAYLRANPKVVINKQQKGKYKFLQKYYHRGVYYLDEEDEVYKRNFAEATLEDHFDKSVLPKIMQVKDFGKAGRTKWTHLVSEDTTDFQSAWHADSAQNIKFFQKHGAAMKDVFERPAMKRRKK</sequence>
<keyword evidence="2" id="KW-0175">Coiled coil</keyword>
<dbReference type="InterPro" id="IPR033194">
    <property type="entry name" value="MFAP1"/>
</dbReference>
<feature type="region of interest" description="Disordered" evidence="3">
    <location>
        <begin position="202"/>
        <end position="277"/>
    </location>
</feature>
<accession>A0A915HHK0</accession>
<keyword evidence="5" id="KW-1185">Reference proteome</keyword>
<organism evidence="5 6">
    <name type="scientific">Romanomermis culicivorax</name>
    <name type="common">Nematode worm</name>
    <dbReference type="NCBI Taxonomy" id="13658"/>
    <lineage>
        <taxon>Eukaryota</taxon>
        <taxon>Metazoa</taxon>
        <taxon>Ecdysozoa</taxon>
        <taxon>Nematoda</taxon>
        <taxon>Enoplea</taxon>
        <taxon>Dorylaimia</taxon>
        <taxon>Mermithida</taxon>
        <taxon>Mermithoidea</taxon>
        <taxon>Mermithidae</taxon>
        <taxon>Romanomermis</taxon>
    </lineage>
</organism>